<dbReference type="InterPro" id="IPR039428">
    <property type="entry name" value="NUOK/Mnh_C1-like"/>
</dbReference>
<evidence type="ECO:0000256" key="7">
    <source>
        <dbReference type="ARBA" id="ARBA00023027"/>
    </source>
</evidence>
<dbReference type="GO" id="GO:0008137">
    <property type="term" value="F:NADH dehydrogenase (ubiquinone) activity"/>
    <property type="evidence" value="ECO:0007669"/>
    <property type="project" value="UniProtKB-EC"/>
</dbReference>
<comment type="similarity">
    <text evidence="2">Belongs to the complex I subunit 4L family.</text>
</comment>
<comment type="catalytic activity">
    <reaction evidence="10">
        <text>a ubiquinone + NADH + 5 H(+)(in) = a ubiquinol + NAD(+) + 4 H(+)(out)</text>
        <dbReference type="Rhea" id="RHEA:29091"/>
        <dbReference type="Rhea" id="RHEA-COMP:9565"/>
        <dbReference type="Rhea" id="RHEA-COMP:9566"/>
        <dbReference type="ChEBI" id="CHEBI:15378"/>
        <dbReference type="ChEBI" id="CHEBI:16389"/>
        <dbReference type="ChEBI" id="CHEBI:17976"/>
        <dbReference type="ChEBI" id="CHEBI:57540"/>
        <dbReference type="ChEBI" id="CHEBI:57945"/>
        <dbReference type="EC" id="7.1.1.2"/>
    </reaction>
</comment>
<comment type="subcellular location">
    <subcellularLocation>
        <location evidence="1">Membrane</location>
        <topology evidence="1">Multi-pass membrane protein</topology>
    </subcellularLocation>
</comment>
<evidence type="ECO:0000256" key="4">
    <source>
        <dbReference type="ARBA" id="ARBA00022692"/>
    </source>
</evidence>
<dbReference type="AlphaFoldDB" id="A0A7T8ZSN6"/>
<evidence type="ECO:0000313" key="12">
    <source>
        <dbReference type="EMBL" id="QQQ88785.1"/>
    </source>
</evidence>
<keyword evidence="7" id="KW-0520">NAD</keyword>
<geneLocation type="mitochondrion" evidence="12"/>
<evidence type="ECO:0000256" key="9">
    <source>
        <dbReference type="ARBA" id="ARBA00031586"/>
    </source>
</evidence>
<keyword evidence="8 11" id="KW-0472">Membrane</keyword>
<dbReference type="EMBL" id="MT672037">
    <property type="protein sequence ID" value="QQQ88785.1"/>
    <property type="molecule type" value="Genomic_DNA"/>
</dbReference>
<evidence type="ECO:0000256" key="6">
    <source>
        <dbReference type="ARBA" id="ARBA00022989"/>
    </source>
</evidence>
<evidence type="ECO:0000256" key="11">
    <source>
        <dbReference type="SAM" id="Phobius"/>
    </source>
</evidence>
<keyword evidence="12" id="KW-0496">Mitochondrion</keyword>
<evidence type="ECO:0000256" key="1">
    <source>
        <dbReference type="ARBA" id="ARBA00004141"/>
    </source>
</evidence>
<dbReference type="GO" id="GO:0016020">
    <property type="term" value="C:membrane"/>
    <property type="evidence" value="ECO:0007669"/>
    <property type="project" value="UniProtKB-SubCell"/>
</dbReference>
<reference evidence="12" key="1">
    <citation type="submission" date="2020-06" db="EMBL/GenBank/DDBJ databases">
        <title>Phylogenomics of the Hyalella amphipod species-flock in the Andean Altiplano.</title>
        <authorList>
            <person name="Zapelloni F."/>
            <person name="Jurado-Rivera J.A."/>
            <person name="Pons J."/>
            <person name="Jaume D."/>
            <person name="Juan C."/>
        </authorList>
    </citation>
    <scope>NUCLEOTIDE SEQUENCE</scope>
</reference>
<feature type="transmembrane region" description="Helical" evidence="11">
    <location>
        <begin position="31"/>
        <end position="52"/>
    </location>
</feature>
<protein>
    <recommendedName>
        <fullName evidence="3">NADH-ubiquinone oxidoreductase chain 4L</fullName>
    </recommendedName>
    <alternativeName>
        <fullName evidence="9">NADH dehydrogenase subunit 4L</fullName>
    </alternativeName>
</protein>
<evidence type="ECO:0000256" key="2">
    <source>
        <dbReference type="ARBA" id="ARBA00010519"/>
    </source>
</evidence>
<dbReference type="Pfam" id="PF00420">
    <property type="entry name" value="Oxidored_q2"/>
    <property type="match status" value="1"/>
</dbReference>
<sequence length="97" mass="11166">MSNYLIGLSLFTLSMSIYSYIFNYSHLLNSLLSLEMMSVTIYFLIGSTFIYLGLEVFYLLFFLVMVVCEGVLGLSLLISLVHSHGEDYFKLFNFIQC</sequence>
<name>A0A7T8ZSN6_9CRUS</name>
<evidence type="ECO:0000256" key="8">
    <source>
        <dbReference type="ARBA" id="ARBA00023136"/>
    </source>
</evidence>
<keyword evidence="5" id="KW-1278">Translocase</keyword>
<keyword evidence="4 11" id="KW-0812">Transmembrane</keyword>
<evidence type="ECO:0000256" key="3">
    <source>
        <dbReference type="ARBA" id="ARBA00016612"/>
    </source>
</evidence>
<evidence type="ECO:0000256" key="10">
    <source>
        <dbReference type="ARBA" id="ARBA00049551"/>
    </source>
</evidence>
<gene>
    <name evidence="12" type="primary">nad4L</name>
</gene>
<organism evidence="12">
    <name type="scientific">Hyalella kochi</name>
    <dbReference type="NCBI Taxonomy" id="2759778"/>
    <lineage>
        <taxon>Eukaryota</taxon>
        <taxon>Metazoa</taxon>
        <taxon>Ecdysozoa</taxon>
        <taxon>Arthropoda</taxon>
        <taxon>Crustacea</taxon>
        <taxon>Multicrustacea</taxon>
        <taxon>Malacostraca</taxon>
        <taxon>Eumalacostraca</taxon>
        <taxon>Peracarida</taxon>
        <taxon>Amphipoda</taxon>
        <taxon>Senticaudata</taxon>
        <taxon>Talitrida</taxon>
        <taxon>Talitroidea</taxon>
        <taxon>Hyalellidae</taxon>
        <taxon>Hyalella</taxon>
    </lineage>
</organism>
<dbReference type="Gene3D" id="1.10.287.3510">
    <property type="match status" value="1"/>
</dbReference>
<feature type="transmembrane region" description="Helical" evidence="11">
    <location>
        <begin position="6"/>
        <end position="24"/>
    </location>
</feature>
<feature type="transmembrane region" description="Helical" evidence="11">
    <location>
        <begin position="58"/>
        <end position="81"/>
    </location>
</feature>
<accession>A0A7T8ZSN6</accession>
<proteinExistence type="inferred from homology"/>
<evidence type="ECO:0000256" key="5">
    <source>
        <dbReference type="ARBA" id="ARBA00022967"/>
    </source>
</evidence>
<keyword evidence="6 11" id="KW-1133">Transmembrane helix</keyword>